<dbReference type="InterPro" id="IPR036641">
    <property type="entry name" value="HPT_dom_sf"/>
</dbReference>
<gene>
    <name evidence="3" type="ORF">IXB50_18545</name>
</gene>
<feature type="modified residue" description="Phosphohistidine" evidence="1">
    <location>
        <position position="47"/>
    </location>
</feature>
<feature type="domain" description="HPt" evidence="2">
    <location>
        <begin position="8"/>
        <end position="104"/>
    </location>
</feature>
<dbReference type="SMART" id="SM00073">
    <property type="entry name" value="HPT"/>
    <property type="match status" value="1"/>
</dbReference>
<protein>
    <submittedName>
        <fullName evidence="3">Hpt domain-containing protein</fullName>
    </submittedName>
</protein>
<dbReference type="CDD" id="cd00088">
    <property type="entry name" value="HPT"/>
    <property type="match status" value="1"/>
</dbReference>
<dbReference type="PROSITE" id="PS50894">
    <property type="entry name" value="HPT"/>
    <property type="match status" value="1"/>
</dbReference>
<dbReference type="SUPFAM" id="SSF55874">
    <property type="entry name" value="ATPase domain of HSP90 chaperone/DNA topoisomerase II/histidine kinase"/>
    <property type="match status" value="1"/>
</dbReference>
<dbReference type="Gene3D" id="3.30.565.10">
    <property type="entry name" value="Histidine kinase-like ATPase, C-terminal domain"/>
    <property type="match status" value="1"/>
</dbReference>
<dbReference type="EMBL" id="JADOES010000046">
    <property type="protein sequence ID" value="MBT9317426.1"/>
    <property type="molecule type" value="Genomic_DNA"/>
</dbReference>
<reference evidence="3" key="1">
    <citation type="submission" date="2020-11" db="EMBL/GenBank/DDBJ databases">
        <authorList>
            <person name="Konstantinou D."/>
            <person name="Gkelis S."/>
            <person name="Popin R."/>
            <person name="Fewer D."/>
            <person name="Sivonen K."/>
        </authorList>
    </citation>
    <scope>NUCLEOTIDE SEQUENCE</scope>
    <source>
        <strain evidence="3">TAU-MAC 1115</strain>
    </source>
</reference>
<evidence type="ECO:0000259" key="2">
    <source>
        <dbReference type="PROSITE" id="PS50894"/>
    </source>
</evidence>
<comment type="caution">
    <text evidence="3">The sequence shown here is derived from an EMBL/GenBank/DDBJ whole genome shotgun (WGS) entry which is preliminary data.</text>
</comment>
<dbReference type="Gene3D" id="1.20.120.160">
    <property type="entry name" value="HPT domain"/>
    <property type="match status" value="1"/>
</dbReference>
<evidence type="ECO:0000313" key="3">
    <source>
        <dbReference type="EMBL" id="MBT9317426.1"/>
    </source>
</evidence>
<dbReference type="GO" id="GO:0000160">
    <property type="term" value="P:phosphorelay signal transduction system"/>
    <property type="evidence" value="ECO:0007669"/>
    <property type="project" value="InterPro"/>
</dbReference>
<dbReference type="PANTHER" id="PTHR43395:SF1">
    <property type="entry name" value="CHEMOTAXIS PROTEIN CHEA"/>
    <property type="match status" value="1"/>
</dbReference>
<organism evidence="3 4">
    <name type="scientific">Leptothoe spongobia TAU-MAC 1115</name>
    <dbReference type="NCBI Taxonomy" id="1967444"/>
    <lineage>
        <taxon>Bacteria</taxon>
        <taxon>Bacillati</taxon>
        <taxon>Cyanobacteriota</taxon>
        <taxon>Cyanophyceae</taxon>
        <taxon>Nodosilineales</taxon>
        <taxon>Cymatolegaceae</taxon>
        <taxon>Leptothoe</taxon>
        <taxon>Leptothoe spongobia</taxon>
    </lineage>
</organism>
<keyword evidence="4" id="KW-1185">Reference proteome</keyword>
<dbReference type="AlphaFoldDB" id="A0A947GRC1"/>
<dbReference type="Pfam" id="PF01627">
    <property type="entry name" value="Hpt"/>
    <property type="match status" value="1"/>
</dbReference>
<name>A0A947GRC1_9CYAN</name>
<reference evidence="3" key="2">
    <citation type="journal article" date="2021" name="Mar. Drugs">
        <title>Genome Reduction and Secondary Metabolism of the Marine Sponge-Associated Cyanobacterium Leptothoe.</title>
        <authorList>
            <person name="Konstantinou D."/>
            <person name="Popin R.V."/>
            <person name="Fewer D.P."/>
            <person name="Sivonen K."/>
            <person name="Gkelis S."/>
        </authorList>
    </citation>
    <scope>NUCLEOTIDE SEQUENCE</scope>
    <source>
        <strain evidence="3">TAU-MAC 1115</strain>
    </source>
</reference>
<dbReference type="RefSeq" id="WP_215610492.1">
    <property type="nucleotide sequence ID" value="NZ_JADOES010000046.1"/>
</dbReference>
<keyword evidence="1" id="KW-0597">Phosphoprotein</keyword>
<dbReference type="Proteomes" id="UP000717364">
    <property type="component" value="Unassembled WGS sequence"/>
</dbReference>
<accession>A0A947GRC1</accession>
<dbReference type="InterPro" id="IPR051315">
    <property type="entry name" value="Bact_Chemotaxis_CheA"/>
</dbReference>
<dbReference type="PANTHER" id="PTHR43395">
    <property type="entry name" value="SENSOR HISTIDINE KINASE CHEA"/>
    <property type="match status" value="1"/>
</dbReference>
<dbReference type="InterPro" id="IPR036890">
    <property type="entry name" value="HATPase_C_sf"/>
</dbReference>
<evidence type="ECO:0000256" key="1">
    <source>
        <dbReference type="PROSITE-ProRule" id="PRU00110"/>
    </source>
</evidence>
<sequence length="441" mass="48456">MIANQIAPPPTFLQEASQLLQQIDAELPTLRQNFSIQKAHTLMRLTHTLKGAAATVGLDAIKTTTQTLENAFKALCVPDAKLTSVVEGLIFDSYDCLKLLFSVQLNKTAISEFDILERMTGIVSKLQENLGDQFGQDGQLPTSTQLGVDVTQSIFESGVTEYLDELEHALEISDAAILTDLLQAQADVFVGLAESLRLPGFGDIAQATLVALQQQPVQVVTIAQLALVDYRAGQAAVLQGDRTQGGTPSTALKQLGHEPIALKKSWIRNLWKWLNQPISLPRWSPQSKNTQNSQIIPLVAKIQPLNTVFHHCRQVLNECTQQQGKPVDVQVKGGEVLVDQTLLNSLYAPLLHLVRHAFEQDIEIPAVRRQQGKSTVGTIQLAARQVEDCLVICIWNDGCGSNPNLICKQLQPQIKALLGKITVTHRPQRGTCFTLRLPTEL</sequence>
<evidence type="ECO:0000313" key="4">
    <source>
        <dbReference type="Proteomes" id="UP000717364"/>
    </source>
</evidence>
<dbReference type="InterPro" id="IPR008207">
    <property type="entry name" value="Sig_transdc_His_kin_Hpt_dom"/>
</dbReference>
<dbReference type="SUPFAM" id="SSF47226">
    <property type="entry name" value="Histidine-containing phosphotransfer domain, HPT domain"/>
    <property type="match status" value="1"/>
</dbReference>
<proteinExistence type="predicted"/>